<dbReference type="GO" id="GO:0055105">
    <property type="term" value="F:ubiquitin-protein transferase inhibitor activity"/>
    <property type="evidence" value="ECO:0007669"/>
    <property type="project" value="TreeGrafter"/>
</dbReference>
<reference evidence="1" key="1">
    <citation type="submission" date="2023-05" db="EMBL/GenBank/DDBJ databases">
        <title>Nepenthes gracilis genome sequencing.</title>
        <authorList>
            <person name="Fukushima K."/>
        </authorList>
    </citation>
    <scope>NUCLEOTIDE SEQUENCE</scope>
    <source>
        <strain evidence="1">SING2019-196</strain>
    </source>
</reference>
<protein>
    <recommendedName>
        <fullName evidence="3">Aberrant root formation protein 4</fullName>
    </recommendedName>
</protein>
<gene>
    <name evidence="1" type="ORF">Nepgr_000804</name>
</gene>
<dbReference type="EMBL" id="BSYO01000001">
    <property type="protein sequence ID" value="GMG98964.1"/>
    <property type="molecule type" value="Genomic_DNA"/>
</dbReference>
<dbReference type="InterPro" id="IPR013877">
    <property type="entry name" value="YAP-bd/ALF4/Glomulin"/>
</dbReference>
<organism evidence="1 2">
    <name type="scientific">Nepenthes gracilis</name>
    <name type="common">Slender pitcher plant</name>
    <dbReference type="NCBI Taxonomy" id="150966"/>
    <lineage>
        <taxon>Eukaryota</taxon>
        <taxon>Viridiplantae</taxon>
        <taxon>Streptophyta</taxon>
        <taxon>Embryophyta</taxon>
        <taxon>Tracheophyta</taxon>
        <taxon>Spermatophyta</taxon>
        <taxon>Magnoliopsida</taxon>
        <taxon>eudicotyledons</taxon>
        <taxon>Gunneridae</taxon>
        <taxon>Pentapetalae</taxon>
        <taxon>Caryophyllales</taxon>
        <taxon>Nepenthaceae</taxon>
        <taxon>Nepenthes</taxon>
    </lineage>
</organism>
<sequence>MGWRRWLRPRGLPWGFVEGCGGIGEKEAGHKGGALNDYFEGRGSESSTRCVRSDTAGQTLKMSAETSDVHGSSSAEPLLSHLQQSFESCSEAVESGDFRRSEASIAELVEFLNSISDAAISDPDNEESRNNAITVLSHICSHINNTSLDQVVIDALSFELPKALAKFSGVSKRCLVIVESIIDQFITKCSPRDMISIFCEALDSYGKTIDAPGYVAPLLRGLSKVFPSLQRRQFEVVKEAVPVIVSTLKAASVDPDDRGASSHDLFEGAVDIATSIEATCKKLEGRANEQLRALLGLFVLQTLTLVSISIGHQFANCIPLILRLSCFFPYCGLLYLDLITGHDVDTMMGHILRGDSDDYMNCTSYVKHGAVLSVIWGHISDEVAQAAEQDFSTLRDELRNTQTRRWQAIAMLRHIFSMGQLPWKLKKHAMDFLLVITDAVYDQQTNEDIICSFNSPNLIAALQAIVSVIMYAPDAALRKNAFTAIKRVLADNPASLRLHILEHLIRNSSSSSMIAILLDCVRENLQNNSFKHVSNEVPQEEKLSLSTSIWNAGVLEVVEFVLRPPNGGPPTLPEQSDAVLSALNLYRYVLIAESRAKTNYTGVLSRSNLQRAYSEWLLPLRTLVTGIIAENKSDYDQLAVDISCALNPVEFVLYRCIELVEEKLHELKG</sequence>
<accession>A0AAD3P238</accession>
<evidence type="ECO:0000313" key="2">
    <source>
        <dbReference type="Proteomes" id="UP001279734"/>
    </source>
</evidence>
<dbReference type="Proteomes" id="UP001279734">
    <property type="component" value="Unassembled WGS sequence"/>
</dbReference>
<dbReference type="InterPro" id="IPR016024">
    <property type="entry name" value="ARM-type_fold"/>
</dbReference>
<proteinExistence type="predicted"/>
<evidence type="ECO:0008006" key="3">
    <source>
        <dbReference type="Google" id="ProtNLM"/>
    </source>
</evidence>
<dbReference type="SUPFAM" id="SSF48371">
    <property type="entry name" value="ARM repeat"/>
    <property type="match status" value="1"/>
</dbReference>
<evidence type="ECO:0000313" key="1">
    <source>
        <dbReference type="EMBL" id="GMG98964.1"/>
    </source>
</evidence>
<dbReference type="AlphaFoldDB" id="A0AAD3P238"/>
<dbReference type="GO" id="GO:0005737">
    <property type="term" value="C:cytoplasm"/>
    <property type="evidence" value="ECO:0007669"/>
    <property type="project" value="TreeGrafter"/>
</dbReference>
<dbReference type="PANTHER" id="PTHR15430">
    <property type="entry name" value="GLOMULIN"/>
    <property type="match status" value="1"/>
</dbReference>
<keyword evidence="2" id="KW-1185">Reference proteome</keyword>
<dbReference type="Pfam" id="PF08568">
    <property type="entry name" value="Kinetochor_Ybp2"/>
    <property type="match status" value="1"/>
</dbReference>
<name>A0AAD3P238_NEPGR</name>
<dbReference type="InterPro" id="IPR019516">
    <property type="entry name" value="Glomulin/ALF4"/>
</dbReference>
<dbReference type="PANTHER" id="PTHR15430:SF1">
    <property type="entry name" value="GLOMULIN"/>
    <property type="match status" value="1"/>
</dbReference>
<comment type="caution">
    <text evidence="1">The sequence shown here is derived from an EMBL/GenBank/DDBJ whole genome shotgun (WGS) entry which is preliminary data.</text>
</comment>